<keyword evidence="1" id="KW-0614">Plasmid</keyword>
<reference evidence="1 2" key="1">
    <citation type="journal article" date="2014" name="Genome Announc.">
        <title>Draft Genome Sequence of the Haloacid-Degrading Burkholderia caribensis Strain MBA4.</title>
        <authorList>
            <person name="Pan Y."/>
            <person name="Kong K.F."/>
            <person name="Tsang J.S."/>
        </authorList>
    </citation>
    <scope>NUCLEOTIDE SEQUENCE [LARGE SCALE GENOMIC DNA]</scope>
    <source>
        <strain evidence="1 2">MBA4</strain>
        <plasmid evidence="2">Plasmid</plasmid>
    </source>
</reference>
<evidence type="ECO:0000313" key="1">
    <source>
        <dbReference type="EMBL" id="ALL69595.1"/>
    </source>
</evidence>
<sequence length="39" mass="4604">MPSGDFPIAGEIRYHERCIWIWTNRPDRRFGETPVSEAL</sequence>
<dbReference type="KEGG" id="bcai:K788_0007898"/>
<geneLocation type="plasmid" evidence="2"/>
<dbReference type="EMBL" id="CP012748">
    <property type="protein sequence ID" value="ALL69595.1"/>
    <property type="molecule type" value="Genomic_DNA"/>
</dbReference>
<name>A0A0P0RL57_9BURK</name>
<gene>
    <name evidence="1" type="ORF">K788_0007898</name>
</gene>
<protein>
    <submittedName>
        <fullName evidence="1">Uncharacterized protein</fullName>
    </submittedName>
</protein>
<dbReference type="Proteomes" id="UP000019146">
    <property type="component" value="Plasmid unnamed"/>
</dbReference>
<evidence type="ECO:0000313" key="2">
    <source>
        <dbReference type="Proteomes" id="UP000019146"/>
    </source>
</evidence>
<organism evidence="1 2">
    <name type="scientific">Paraburkholderia caribensis MBA4</name>
    <dbReference type="NCBI Taxonomy" id="1323664"/>
    <lineage>
        <taxon>Bacteria</taxon>
        <taxon>Pseudomonadati</taxon>
        <taxon>Pseudomonadota</taxon>
        <taxon>Betaproteobacteria</taxon>
        <taxon>Burkholderiales</taxon>
        <taxon>Burkholderiaceae</taxon>
        <taxon>Paraburkholderia</taxon>
    </lineage>
</organism>
<dbReference type="AlphaFoldDB" id="A0A0P0RL57"/>
<proteinExistence type="predicted"/>
<accession>A0A0P0RL57</accession>